<name>A0ACA9SYG4_9GLOM</name>
<dbReference type="EMBL" id="CAJVQC010181041">
    <property type="protein sequence ID" value="CAG8852277.1"/>
    <property type="molecule type" value="Genomic_DNA"/>
</dbReference>
<keyword evidence="2" id="KW-1185">Reference proteome</keyword>
<sequence>EIDEYLLLEEEGRRTHPFQWWILKKNRFPTLSKIARKYLCVLATSVSSER</sequence>
<evidence type="ECO:0000313" key="1">
    <source>
        <dbReference type="EMBL" id="CAG8852277.1"/>
    </source>
</evidence>
<feature type="non-terminal residue" evidence="1">
    <location>
        <position position="50"/>
    </location>
</feature>
<protein>
    <submittedName>
        <fullName evidence="1">18141_t:CDS:1</fullName>
    </submittedName>
</protein>
<feature type="non-terminal residue" evidence="1">
    <location>
        <position position="1"/>
    </location>
</feature>
<evidence type="ECO:0000313" key="2">
    <source>
        <dbReference type="Proteomes" id="UP000789920"/>
    </source>
</evidence>
<comment type="caution">
    <text evidence="1">The sequence shown here is derived from an EMBL/GenBank/DDBJ whole genome shotgun (WGS) entry which is preliminary data.</text>
</comment>
<accession>A0ACA9SYG4</accession>
<gene>
    <name evidence="1" type="ORF">RPERSI_LOCUS36994</name>
</gene>
<reference evidence="1" key="1">
    <citation type="submission" date="2021-06" db="EMBL/GenBank/DDBJ databases">
        <authorList>
            <person name="Kallberg Y."/>
            <person name="Tangrot J."/>
            <person name="Rosling A."/>
        </authorList>
    </citation>
    <scope>NUCLEOTIDE SEQUENCE</scope>
    <source>
        <strain evidence="1">MA461A</strain>
    </source>
</reference>
<proteinExistence type="predicted"/>
<dbReference type="Proteomes" id="UP000789920">
    <property type="component" value="Unassembled WGS sequence"/>
</dbReference>
<organism evidence="1 2">
    <name type="scientific">Racocetra persica</name>
    <dbReference type="NCBI Taxonomy" id="160502"/>
    <lineage>
        <taxon>Eukaryota</taxon>
        <taxon>Fungi</taxon>
        <taxon>Fungi incertae sedis</taxon>
        <taxon>Mucoromycota</taxon>
        <taxon>Glomeromycotina</taxon>
        <taxon>Glomeromycetes</taxon>
        <taxon>Diversisporales</taxon>
        <taxon>Gigasporaceae</taxon>
        <taxon>Racocetra</taxon>
    </lineage>
</organism>